<evidence type="ECO:0000313" key="24">
    <source>
        <dbReference type="EMBL" id="KAF9596487.1"/>
    </source>
</evidence>
<feature type="domain" description="Protein kinase" evidence="23">
    <location>
        <begin position="352"/>
        <end position="627"/>
    </location>
</feature>
<keyword evidence="5" id="KW-1003">Cell membrane</keyword>
<dbReference type="FunFam" id="2.60.120.200:FF:000096">
    <property type="entry name" value="L-type lectin-domain containing receptor kinase V.9"/>
    <property type="match status" value="1"/>
</dbReference>
<evidence type="ECO:0000256" key="16">
    <source>
        <dbReference type="ARBA" id="ARBA00023170"/>
    </source>
</evidence>
<dbReference type="Pfam" id="PF00139">
    <property type="entry name" value="Lectin_legB"/>
    <property type="match status" value="1"/>
</dbReference>
<evidence type="ECO:0000256" key="22">
    <source>
        <dbReference type="SAM" id="SignalP"/>
    </source>
</evidence>
<evidence type="ECO:0000256" key="11">
    <source>
        <dbReference type="ARBA" id="ARBA00022741"/>
    </source>
</evidence>
<dbReference type="Gene3D" id="3.30.200.20">
    <property type="entry name" value="Phosphorylase Kinase, domain 1"/>
    <property type="match status" value="1"/>
</dbReference>
<evidence type="ECO:0000256" key="9">
    <source>
        <dbReference type="ARBA" id="ARBA00022729"/>
    </source>
</evidence>
<dbReference type="InterPro" id="IPR000719">
    <property type="entry name" value="Prot_kinase_dom"/>
</dbReference>
<evidence type="ECO:0000256" key="21">
    <source>
        <dbReference type="SAM" id="Phobius"/>
    </source>
</evidence>
<keyword evidence="10" id="KW-0430">Lectin</keyword>
<dbReference type="GO" id="GO:0004674">
    <property type="term" value="F:protein serine/threonine kinase activity"/>
    <property type="evidence" value="ECO:0007669"/>
    <property type="project" value="UniProtKB-KW"/>
</dbReference>
<evidence type="ECO:0000256" key="14">
    <source>
        <dbReference type="ARBA" id="ARBA00022989"/>
    </source>
</evidence>
<keyword evidence="13 19" id="KW-0067">ATP-binding</keyword>
<keyword evidence="8 21" id="KW-0812">Transmembrane</keyword>
<keyword evidence="16" id="KW-0675">Receptor</keyword>
<evidence type="ECO:0000256" key="19">
    <source>
        <dbReference type="PROSITE-ProRule" id="PRU10141"/>
    </source>
</evidence>
<evidence type="ECO:0000256" key="3">
    <source>
        <dbReference type="ARBA" id="ARBA00010217"/>
    </source>
</evidence>
<evidence type="ECO:0000313" key="25">
    <source>
        <dbReference type="Proteomes" id="UP000631114"/>
    </source>
</evidence>
<name>A0A835HDR4_9MAGN</name>
<feature type="region of interest" description="Disordered" evidence="20">
    <location>
        <begin position="649"/>
        <end position="677"/>
    </location>
</feature>
<dbReference type="PROSITE" id="PS00107">
    <property type="entry name" value="PROTEIN_KINASE_ATP"/>
    <property type="match status" value="1"/>
</dbReference>
<dbReference type="Gene3D" id="1.10.510.10">
    <property type="entry name" value="Transferase(Phosphotransferase) domain 1"/>
    <property type="match status" value="1"/>
</dbReference>
<evidence type="ECO:0000259" key="23">
    <source>
        <dbReference type="PROSITE" id="PS50011"/>
    </source>
</evidence>
<comment type="similarity">
    <text evidence="3">In the C-terminal section; belongs to the protein kinase superfamily. Ser/Thr protein kinase family.</text>
</comment>
<comment type="catalytic activity">
    <reaction evidence="17">
        <text>L-threonyl-[protein] + ATP = O-phospho-L-threonyl-[protein] + ADP + H(+)</text>
        <dbReference type="Rhea" id="RHEA:46608"/>
        <dbReference type="Rhea" id="RHEA-COMP:11060"/>
        <dbReference type="Rhea" id="RHEA-COMP:11605"/>
        <dbReference type="ChEBI" id="CHEBI:15378"/>
        <dbReference type="ChEBI" id="CHEBI:30013"/>
        <dbReference type="ChEBI" id="CHEBI:30616"/>
        <dbReference type="ChEBI" id="CHEBI:61977"/>
        <dbReference type="ChEBI" id="CHEBI:456216"/>
        <dbReference type="EC" id="2.7.11.1"/>
    </reaction>
</comment>
<evidence type="ECO:0000256" key="15">
    <source>
        <dbReference type="ARBA" id="ARBA00023136"/>
    </source>
</evidence>
<dbReference type="Pfam" id="PF00069">
    <property type="entry name" value="Pkinase"/>
    <property type="match status" value="1"/>
</dbReference>
<dbReference type="EC" id="2.7.11.1" evidence="4"/>
<keyword evidence="11 19" id="KW-0547">Nucleotide-binding</keyword>
<keyword evidence="12" id="KW-0418">Kinase</keyword>
<dbReference type="FunFam" id="1.10.510.10:FF:000108">
    <property type="entry name" value="L-type lectin-domain containing receptor kinase S.4"/>
    <property type="match status" value="1"/>
</dbReference>
<accession>A0A835HDR4</accession>
<evidence type="ECO:0000256" key="6">
    <source>
        <dbReference type="ARBA" id="ARBA00022527"/>
    </source>
</evidence>
<dbReference type="SUPFAM" id="SSF49899">
    <property type="entry name" value="Concanavalin A-like lectins/glucanases"/>
    <property type="match status" value="1"/>
</dbReference>
<keyword evidence="14 21" id="KW-1133">Transmembrane helix</keyword>
<evidence type="ECO:0000256" key="17">
    <source>
        <dbReference type="ARBA" id="ARBA00047899"/>
    </source>
</evidence>
<dbReference type="EMBL" id="JADFTS010000007">
    <property type="protein sequence ID" value="KAF9596487.1"/>
    <property type="molecule type" value="Genomic_DNA"/>
</dbReference>
<evidence type="ECO:0000256" key="7">
    <source>
        <dbReference type="ARBA" id="ARBA00022679"/>
    </source>
</evidence>
<organism evidence="24 25">
    <name type="scientific">Coptis chinensis</name>
    <dbReference type="NCBI Taxonomy" id="261450"/>
    <lineage>
        <taxon>Eukaryota</taxon>
        <taxon>Viridiplantae</taxon>
        <taxon>Streptophyta</taxon>
        <taxon>Embryophyta</taxon>
        <taxon>Tracheophyta</taxon>
        <taxon>Spermatophyta</taxon>
        <taxon>Magnoliopsida</taxon>
        <taxon>Ranunculales</taxon>
        <taxon>Ranunculaceae</taxon>
        <taxon>Coptidoideae</taxon>
        <taxon>Coptis</taxon>
    </lineage>
</organism>
<proteinExistence type="inferred from homology"/>
<dbReference type="InterPro" id="IPR008271">
    <property type="entry name" value="Ser/Thr_kinase_AS"/>
</dbReference>
<dbReference type="GO" id="GO:0005886">
    <property type="term" value="C:plasma membrane"/>
    <property type="evidence" value="ECO:0007669"/>
    <property type="project" value="UniProtKB-SubCell"/>
</dbReference>
<dbReference type="GO" id="GO:0009845">
    <property type="term" value="P:seed germination"/>
    <property type="evidence" value="ECO:0007669"/>
    <property type="project" value="UniProtKB-ARBA"/>
</dbReference>
<reference evidence="24 25" key="1">
    <citation type="submission" date="2020-10" db="EMBL/GenBank/DDBJ databases">
        <title>The Coptis chinensis genome and diversification of protoberbering-type alkaloids.</title>
        <authorList>
            <person name="Wang B."/>
            <person name="Shu S."/>
            <person name="Song C."/>
            <person name="Liu Y."/>
        </authorList>
    </citation>
    <scope>NUCLEOTIDE SEQUENCE [LARGE SCALE GENOMIC DNA]</scope>
    <source>
        <strain evidence="24">HL-2020</strain>
        <tissue evidence="24">Leaf</tissue>
    </source>
</reference>
<sequence>MAIAIILTFLLSCFAYFGTSQSTDRFIFNDFRKANLSLDGVSTLITPNGLLQLTDQTVNVTGHAFYPSPMFNNSLKRNNTSISSFSTSFVFGIIPSDQKKGGGHGFAFAISPSNQLSGGSSSHYLGLLNPSNDGKATNHLFAIEFDTVGAGGAFGDIDNNHVGVDVNSMISLESKTASYYGESGNTTTKINMENGGPIQVWIEYDGVNKFINVTLSPISVPRPSRPLISYKFDLSPLLVAEPMYVGFSAATSKLSSSHYILGWSFQVNGIAQELDRNRLPALPPVGESSSSFKRNLQLLVVIPVTAVMAAIAALLYQYRMQRKKQSECLEAWELDCPHRFRYKDLYIATKGFKPSEIIGVGGFGTVYKGVLPRTGEEIAVKRISHNSMQGVREFVAEIESLGRLRHKNLVHLLGWCKRKADLLLVYDFVPNGSLDAFLLNRRDDFVLSWERRFNIVKGIASALLYLHQDWEQVVVHRDIKASNVLLDVDMNGRLGDFGLARLYDHGDNPRTTHVVGTLGYIAPELVRIGKATASSDVFAYGTLLLVVACGKGPIDPVLGHLTLLDWVSECYRSDQIMDVVDPKLNSSYVIEELDLVLKLGLLCCHPKSDSRPSMRQVIRYLNGDDLLPNDDDASDAYLHLDSVKSIYRGMDPKNESTQLSQDSSYGRISTNSLEAGR</sequence>
<dbReference type="PROSITE" id="PS00108">
    <property type="entry name" value="PROTEIN_KINASE_ST"/>
    <property type="match status" value="1"/>
</dbReference>
<keyword evidence="25" id="KW-1185">Reference proteome</keyword>
<dbReference type="InterPro" id="IPR050528">
    <property type="entry name" value="L-type_Lectin-RKs"/>
</dbReference>
<dbReference type="FunFam" id="3.30.200.20:FF:000491">
    <property type="entry name" value="Lectin-domain containing receptor kinase VI.3"/>
    <property type="match status" value="1"/>
</dbReference>
<evidence type="ECO:0000256" key="4">
    <source>
        <dbReference type="ARBA" id="ARBA00012513"/>
    </source>
</evidence>
<comment type="catalytic activity">
    <reaction evidence="18">
        <text>L-seryl-[protein] + ATP = O-phospho-L-seryl-[protein] + ADP + H(+)</text>
        <dbReference type="Rhea" id="RHEA:17989"/>
        <dbReference type="Rhea" id="RHEA-COMP:9863"/>
        <dbReference type="Rhea" id="RHEA-COMP:11604"/>
        <dbReference type="ChEBI" id="CHEBI:15378"/>
        <dbReference type="ChEBI" id="CHEBI:29999"/>
        <dbReference type="ChEBI" id="CHEBI:30616"/>
        <dbReference type="ChEBI" id="CHEBI:83421"/>
        <dbReference type="ChEBI" id="CHEBI:456216"/>
        <dbReference type="EC" id="2.7.11.1"/>
    </reaction>
</comment>
<evidence type="ECO:0000256" key="5">
    <source>
        <dbReference type="ARBA" id="ARBA00022475"/>
    </source>
</evidence>
<keyword evidence="9 22" id="KW-0732">Signal</keyword>
<dbReference type="PANTHER" id="PTHR27007">
    <property type="match status" value="1"/>
</dbReference>
<comment type="subcellular location">
    <subcellularLocation>
        <location evidence="1">Cell membrane</location>
        <topology evidence="1">Single-pass type I membrane protein</topology>
    </subcellularLocation>
</comment>
<keyword evidence="7" id="KW-0808">Transferase</keyword>
<evidence type="ECO:0000256" key="12">
    <source>
        <dbReference type="ARBA" id="ARBA00022777"/>
    </source>
</evidence>
<feature type="compositionally biased region" description="Polar residues" evidence="20">
    <location>
        <begin position="655"/>
        <end position="677"/>
    </location>
</feature>
<dbReference type="InterPro" id="IPR011009">
    <property type="entry name" value="Kinase-like_dom_sf"/>
</dbReference>
<dbReference type="InterPro" id="IPR013320">
    <property type="entry name" value="ConA-like_dom_sf"/>
</dbReference>
<evidence type="ECO:0000256" key="2">
    <source>
        <dbReference type="ARBA" id="ARBA00008536"/>
    </source>
</evidence>
<dbReference type="InterPro" id="IPR017441">
    <property type="entry name" value="Protein_kinase_ATP_BS"/>
</dbReference>
<evidence type="ECO:0000256" key="18">
    <source>
        <dbReference type="ARBA" id="ARBA00048679"/>
    </source>
</evidence>
<dbReference type="SUPFAM" id="SSF56112">
    <property type="entry name" value="Protein kinase-like (PK-like)"/>
    <property type="match status" value="1"/>
</dbReference>
<dbReference type="AlphaFoldDB" id="A0A835HDR4"/>
<feature type="transmembrane region" description="Helical" evidence="21">
    <location>
        <begin position="296"/>
        <end position="316"/>
    </location>
</feature>
<dbReference type="SMART" id="SM00220">
    <property type="entry name" value="S_TKc"/>
    <property type="match status" value="1"/>
</dbReference>
<keyword evidence="15 21" id="KW-0472">Membrane</keyword>
<feature type="signal peptide" evidence="22">
    <location>
        <begin position="1"/>
        <end position="20"/>
    </location>
</feature>
<evidence type="ECO:0000256" key="13">
    <source>
        <dbReference type="ARBA" id="ARBA00022840"/>
    </source>
</evidence>
<comment type="similarity">
    <text evidence="2">In the N-terminal section; belongs to the leguminous lectin family.</text>
</comment>
<dbReference type="GO" id="GO:0030246">
    <property type="term" value="F:carbohydrate binding"/>
    <property type="evidence" value="ECO:0007669"/>
    <property type="project" value="UniProtKB-KW"/>
</dbReference>
<evidence type="ECO:0000256" key="20">
    <source>
        <dbReference type="SAM" id="MobiDB-lite"/>
    </source>
</evidence>
<dbReference type="Gene3D" id="2.60.120.200">
    <property type="match status" value="1"/>
</dbReference>
<feature type="binding site" evidence="19">
    <location>
        <position position="381"/>
    </location>
    <ligand>
        <name>ATP</name>
        <dbReference type="ChEBI" id="CHEBI:30616"/>
    </ligand>
</feature>
<gene>
    <name evidence="24" type="ORF">IFM89_012218</name>
</gene>
<dbReference type="GO" id="GO:0009738">
    <property type="term" value="P:abscisic acid-activated signaling pathway"/>
    <property type="evidence" value="ECO:0007669"/>
    <property type="project" value="UniProtKB-ARBA"/>
</dbReference>
<dbReference type="PROSITE" id="PS50011">
    <property type="entry name" value="PROTEIN_KINASE_DOM"/>
    <property type="match status" value="1"/>
</dbReference>
<dbReference type="Proteomes" id="UP000631114">
    <property type="component" value="Unassembled WGS sequence"/>
</dbReference>
<dbReference type="GO" id="GO:0005524">
    <property type="term" value="F:ATP binding"/>
    <property type="evidence" value="ECO:0007669"/>
    <property type="project" value="UniProtKB-UniRule"/>
</dbReference>
<keyword evidence="6" id="KW-0723">Serine/threonine-protein kinase</keyword>
<evidence type="ECO:0000256" key="8">
    <source>
        <dbReference type="ARBA" id="ARBA00022692"/>
    </source>
</evidence>
<protein>
    <recommendedName>
        <fullName evidence="4">non-specific serine/threonine protein kinase</fullName>
        <ecNumber evidence="4">2.7.11.1</ecNumber>
    </recommendedName>
</protein>
<evidence type="ECO:0000256" key="10">
    <source>
        <dbReference type="ARBA" id="ARBA00022734"/>
    </source>
</evidence>
<feature type="chain" id="PRO_5032572500" description="non-specific serine/threonine protein kinase" evidence="22">
    <location>
        <begin position="21"/>
        <end position="677"/>
    </location>
</feature>
<comment type="caution">
    <text evidence="24">The sequence shown here is derived from an EMBL/GenBank/DDBJ whole genome shotgun (WGS) entry which is preliminary data.</text>
</comment>
<dbReference type="OrthoDB" id="543442at2759"/>
<dbReference type="CDD" id="cd06899">
    <property type="entry name" value="lectin_legume_LecRK_Arcelin_ConA"/>
    <property type="match status" value="1"/>
</dbReference>
<dbReference type="InterPro" id="IPR001220">
    <property type="entry name" value="Legume_lectin_dom"/>
</dbReference>
<evidence type="ECO:0000256" key="1">
    <source>
        <dbReference type="ARBA" id="ARBA00004251"/>
    </source>
</evidence>